<comment type="similarity">
    <text evidence="3">Belongs to the peptidase S9C family.</text>
</comment>
<dbReference type="Pfam" id="PF19283">
    <property type="entry name" value="APEH_N"/>
    <property type="match status" value="1"/>
</dbReference>
<evidence type="ECO:0000256" key="6">
    <source>
        <dbReference type="ARBA" id="ARBA00022490"/>
    </source>
</evidence>
<feature type="domain" description="Acylamino-acid-releasing enzyme N-terminal" evidence="10">
    <location>
        <begin position="52"/>
        <end position="320"/>
    </location>
</feature>
<dbReference type="PANTHER" id="PTHR42776:SF4">
    <property type="entry name" value="ACYLAMINO-ACID-RELEASING ENZYME"/>
    <property type="match status" value="1"/>
</dbReference>
<comment type="catalytic activity">
    <reaction evidence="1">
        <text>Cleavage of an N-acetyl or N-formyl amino acid from the N-terminus of a polypeptide.</text>
        <dbReference type="EC" id="3.4.19.1"/>
    </reaction>
</comment>
<dbReference type="InterPro" id="IPR045550">
    <property type="entry name" value="AARE_N"/>
</dbReference>
<dbReference type="EC" id="3.4.19.1" evidence="5"/>
<dbReference type="EMBL" id="JABCKV010000101">
    <property type="protein sequence ID" value="KAG5643652.1"/>
    <property type="molecule type" value="Genomic_DNA"/>
</dbReference>
<name>A0A9P7G3Y7_9AGAR</name>
<dbReference type="GO" id="GO:0004252">
    <property type="term" value="F:serine-type endopeptidase activity"/>
    <property type="evidence" value="ECO:0007669"/>
    <property type="project" value="TreeGrafter"/>
</dbReference>
<evidence type="ECO:0000256" key="5">
    <source>
        <dbReference type="ARBA" id="ARBA00012917"/>
    </source>
</evidence>
<keyword evidence="7" id="KW-0378">Hydrolase</keyword>
<dbReference type="GO" id="GO:0006508">
    <property type="term" value="P:proteolysis"/>
    <property type="evidence" value="ECO:0007669"/>
    <property type="project" value="InterPro"/>
</dbReference>
<reference evidence="11" key="1">
    <citation type="submission" date="2020-07" db="EMBL/GenBank/DDBJ databases">
        <authorList>
            <person name="Nieuwenhuis M."/>
            <person name="Van De Peppel L.J.J."/>
        </authorList>
    </citation>
    <scope>NUCLEOTIDE SEQUENCE</scope>
    <source>
        <strain evidence="11">AP01</strain>
        <tissue evidence="11">Mycelium</tissue>
    </source>
</reference>
<accession>A0A9P7G3Y7</accession>
<evidence type="ECO:0000256" key="3">
    <source>
        <dbReference type="ARBA" id="ARBA00010040"/>
    </source>
</evidence>
<evidence type="ECO:0000313" key="12">
    <source>
        <dbReference type="Proteomes" id="UP000775547"/>
    </source>
</evidence>
<comment type="subunit">
    <text evidence="4">Homotetramer.</text>
</comment>
<comment type="subcellular location">
    <subcellularLocation>
        <location evidence="2">Cytoplasm</location>
    </subcellularLocation>
</comment>
<dbReference type="GO" id="GO:0008242">
    <property type="term" value="F:omega peptidase activity"/>
    <property type="evidence" value="ECO:0007669"/>
    <property type="project" value="UniProtKB-EC"/>
</dbReference>
<evidence type="ECO:0000256" key="4">
    <source>
        <dbReference type="ARBA" id="ARBA00011881"/>
    </source>
</evidence>
<sequence>MAHFTRTVSPTIVQMDQYIASLSFSASEKAFLYVAESNSPTASEEDPYQKFRYKPQFGEGIAGKRRPTIFVFLWSNGPGEPLRTLTSLSIPTTVLFGQAFFAPHADVVYATGYEYTSDDRLLGIKGCYNRPTGIWEITVPSLSAAGTTPLQGTARKLTPSYLSCRSPRAFSHNGKSTLVWLSHPTGGAHAATSLVFTLDITSPPDAKDVKTPLVDAVFQPARGAFPGLYPDANFPEFPVLRLPSPHIVTHSIWGSRSTVVLISTEDGSVKDITPDTDGKLYSWKVLNTDGQSRVVCVRSTPVTPNELVLGHISEAGEVSWRVLHKPILHPELESKLSTLRASIIQIPDRYPTETIVIQSANPPQEKRDVWPYTISLPNYTGSLGFGESAVRALLGNCGTLDVGDCIASTRHLIQLGISVEGPGKQLVTGGSHGGFLTGHLIGQYPEVFSAAVLRNPVISAGEISTTDIPDWYYAEFGLEYPISSSPSAAEDPGSIKSSTPPIMTPALFERVHRASPIAHVDAVRASVLLLIGSADLRVAPTQGIEYYHALKQRAREGTRVELLVFDGESHPLDGVEAARVGWEAARDFLRSSESQTVYFGR</sequence>
<gene>
    <name evidence="11" type="ORF">DXG03_000532</name>
</gene>
<dbReference type="InterPro" id="IPR001375">
    <property type="entry name" value="Peptidase_S9_cat"/>
</dbReference>
<evidence type="ECO:0000256" key="1">
    <source>
        <dbReference type="ARBA" id="ARBA00000721"/>
    </source>
</evidence>
<dbReference type="PANTHER" id="PTHR42776">
    <property type="entry name" value="SERINE PEPTIDASE S9 FAMILY MEMBER"/>
    <property type="match status" value="1"/>
</dbReference>
<proteinExistence type="inferred from homology"/>
<evidence type="ECO:0000256" key="7">
    <source>
        <dbReference type="ARBA" id="ARBA00022801"/>
    </source>
</evidence>
<organism evidence="11 12">
    <name type="scientific">Asterophora parasitica</name>
    <dbReference type="NCBI Taxonomy" id="117018"/>
    <lineage>
        <taxon>Eukaryota</taxon>
        <taxon>Fungi</taxon>
        <taxon>Dikarya</taxon>
        <taxon>Basidiomycota</taxon>
        <taxon>Agaricomycotina</taxon>
        <taxon>Agaricomycetes</taxon>
        <taxon>Agaricomycetidae</taxon>
        <taxon>Agaricales</taxon>
        <taxon>Tricholomatineae</taxon>
        <taxon>Lyophyllaceae</taxon>
        <taxon>Asterophora</taxon>
    </lineage>
</organism>
<dbReference type="Pfam" id="PF00326">
    <property type="entry name" value="Peptidase_S9"/>
    <property type="match status" value="2"/>
</dbReference>
<dbReference type="Proteomes" id="UP000775547">
    <property type="component" value="Unassembled WGS sequence"/>
</dbReference>
<dbReference type="OrthoDB" id="43744at2759"/>
<evidence type="ECO:0000256" key="8">
    <source>
        <dbReference type="ARBA" id="ARBA00032829"/>
    </source>
</evidence>
<keyword evidence="12" id="KW-1185">Reference proteome</keyword>
<evidence type="ECO:0000259" key="10">
    <source>
        <dbReference type="Pfam" id="PF19283"/>
    </source>
</evidence>
<keyword evidence="6" id="KW-0963">Cytoplasm</keyword>
<dbReference type="Gene3D" id="3.40.50.1820">
    <property type="entry name" value="alpha/beta hydrolase"/>
    <property type="match status" value="1"/>
</dbReference>
<comment type="caution">
    <text evidence="11">The sequence shown here is derived from an EMBL/GenBank/DDBJ whole genome shotgun (WGS) entry which is preliminary data.</text>
</comment>
<dbReference type="GO" id="GO:0005737">
    <property type="term" value="C:cytoplasm"/>
    <property type="evidence" value="ECO:0007669"/>
    <property type="project" value="UniProtKB-SubCell"/>
</dbReference>
<evidence type="ECO:0000256" key="2">
    <source>
        <dbReference type="ARBA" id="ARBA00004496"/>
    </source>
</evidence>
<dbReference type="AlphaFoldDB" id="A0A9P7G3Y7"/>
<evidence type="ECO:0000259" key="9">
    <source>
        <dbReference type="Pfam" id="PF00326"/>
    </source>
</evidence>
<reference evidence="11" key="2">
    <citation type="submission" date="2021-10" db="EMBL/GenBank/DDBJ databases">
        <title>Phylogenomics reveals ancestral predisposition of the termite-cultivated fungus Termitomyces towards a domesticated lifestyle.</title>
        <authorList>
            <person name="Auxier B."/>
            <person name="Grum-Grzhimaylo A."/>
            <person name="Cardenas M.E."/>
            <person name="Lodge J.D."/>
            <person name="Laessoe T."/>
            <person name="Pedersen O."/>
            <person name="Smith M.E."/>
            <person name="Kuyper T.W."/>
            <person name="Franco-Molano E.A."/>
            <person name="Baroni T.J."/>
            <person name="Aanen D.K."/>
        </authorList>
    </citation>
    <scope>NUCLEOTIDE SEQUENCE</scope>
    <source>
        <strain evidence="11">AP01</strain>
        <tissue evidence="11">Mycelium</tissue>
    </source>
</reference>
<evidence type="ECO:0000313" key="11">
    <source>
        <dbReference type="EMBL" id="KAG5643652.1"/>
    </source>
</evidence>
<feature type="domain" description="Peptidase S9 prolyl oligopeptidase catalytic" evidence="9">
    <location>
        <begin position="510"/>
        <end position="576"/>
    </location>
</feature>
<dbReference type="SUPFAM" id="SSF53474">
    <property type="entry name" value="alpha/beta-Hydrolases"/>
    <property type="match status" value="1"/>
</dbReference>
<dbReference type="InterPro" id="IPR029058">
    <property type="entry name" value="AB_hydrolase_fold"/>
</dbReference>
<feature type="domain" description="Peptidase S9 prolyl oligopeptidase catalytic" evidence="9">
    <location>
        <begin position="372"/>
        <end position="473"/>
    </location>
</feature>
<protein>
    <recommendedName>
        <fullName evidence="5">acylaminoacyl-peptidase</fullName>
        <ecNumber evidence="5">3.4.19.1</ecNumber>
    </recommendedName>
    <alternativeName>
        <fullName evidence="8">Dipeptidyl-peptidase V</fullName>
    </alternativeName>
</protein>